<sequence>MRRIYESDALSRDDEDPFSPSESDERSRKMIDWEAASHAFLPVWLRDRAVSVDLETNKDEYEPGEPVRWRATFRNRLPFPVRIVTETPELWRWSVDGVDRASEVPARIPDRKSVINFSRGERKVVERRWKPQIQVTEREWEPLESGEHTLSVALNVDRPDERDLVSETSFTITS</sequence>
<evidence type="ECO:0000256" key="1">
    <source>
        <dbReference type="SAM" id="MobiDB-lite"/>
    </source>
</evidence>
<evidence type="ECO:0000313" key="4">
    <source>
        <dbReference type="Proteomes" id="UP001595821"/>
    </source>
</evidence>
<reference evidence="3 4" key="1">
    <citation type="journal article" date="2014" name="Int. J. Syst. Evol. Microbiol.">
        <title>Complete genome sequence of Corynebacterium casei LMG S-19264T (=DSM 44701T), isolated from a smear-ripened cheese.</title>
        <authorList>
            <consortium name="US DOE Joint Genome Institute (JGI-PGF)"/>
            <person name="Walter F."/>
            <person name="Albersmeier A."/>
            <person name="Kalinowski J."/>
            <person name="Ruckert C."/>
        </authorList>
    </citation>
    <scope>NUCLEOTIDE SEQUENCE [LARGE SCALE GENOMIC DNA]</scope>
    <source>
        <strain evidence="3 4">IBRC-M 10912</strain>
    </source>
</reference>
<protein>
    <recommendedName>
        <fullName evidence="2">DUF7974 domain-containing protein</fullName>
    </recommendedName>
</protein>
<dbReference type="Proteomes" id="UP001595821">
    <property type="component" value="Unassembled WGS sequence"/>
</dbReference>
<proteinExistence type="predicted"/>
<dbReference type="Pfam" id="PF25929">
    <property type="entry name" value="DUF7974"/>
    <property type="match status" value="1"/>
</dbReference>
<organism evidence="3 4">
    <name type="scientific">Natribaculum luteum</name>
    <dbReference type="NCBI Taxonomy" id="1586232"/>
    <lineage>
        <taxon>Archaea</taxon>
        <taxon>Methanobacteriati</taxon>
        <taxon>Methanobacteriota</taxon>
        <taxon>Stenosarchaea group</taxon>
        <taxon>Halobacteria</taxon>
        <taxon>Halobacteriales</taxon>
        <taxon>Natrialbaceae</taxon>
        <taxon>Natribaculum</taxon>
    </lineage>
</organism>
<accession>A0ABD5P0B6</accession>
<feature type="region of interest" description="Disordered" evidence="1">
    <location>
        <begin position="1"/>
        <end position="27"/>
    </location>
</feature>
<feature type="compositionally biased region" description="Basic and acidic residues" evidence="1">
    <location>
        <begin position="1"/>
        <end position="12"/>
    </location>
</feature>
<feature type="domain" description="DUF7974" evidence="2">
    <location>
        <begin position="38"/>
        <end position="172"/>
    </location>
</feature>
<gene>
    <name evidence="3" type="ORF">ACFOZ7_10825</name>
</gene>
<comment type="caution">
    <text evidence="3">The sequence shown here is derived from an EMBL/GenBank/DDBJ whole genome shotgun (WGS) entry which is preliminary data.</text>
</comment>
<name>A0ABD5P0B6_9EURY</name>
<dbReference type="AlphaFoldDB" id="A0ABD5P0B6"/>
<dbReference type="EMBL" id="JBHSDJ010000030">
    <property type="protein sequence ID" value="MFC4247488.1"/>
    <property type="molecule type" value="Genomic_DNA"/>
</dbReference>
<dbReference type="GeneID" id="71854422"/>
<dbReference type="InterPro" id="IPR058280">
    <property type="entry name" value="DUF7974"/>
</dbReference>
<evidence type="ECO:0000259" key="2">
    <source>
        <dbReference type="Pfam" id="PF25929"/>
    </source>
</evidence>
<dbReference type="RefSeq" id="WP_246966501.1">
    <property type="nucleotide sequence ID" value="NZ_CP095397.1"/>
</dbReference>
<evidence type="ECO:0000313" key="3">
    <source>
        <dbReference type="EMBL" id="MFC4247488.1"/>
    </source>
</evidence>